<keyword evidence="2" id="KW-1185">Reference proteome</keyword>
<name>A0ABQ9W4X9_SAGOE</name>
<dbReference type="EMBL" id="JASSZA010000002">
    <property type="protein sequence ID" value="KAK2116696.1"/>
    <property type="molecule type" value="Genomic_DNA"/>
</dbReference>
<evidence type="ECO:0000313" key="2">
    <source>
        <dbReference type="Proteomes" id="UP001266305"/>
    </source>
</evidence>
<evidence type="ECO:0000313" key="1">
    <source>
        <dbReference type="EMBL" id="KAK2116696.1"/>
    </source>
</evidence>
<feature type="non-terminal residue" evidence="1">
    <location>
        <position position="59"/>
    </location>
</feature>
<proteinExistence type="predicted"/>
<organism evidence="1 2">
    <name type="scientific">Saguinus oedipus</name>
    <name type="common">Cotton-top tamarin</name>
    <name type="synonym">Oedipomidas oedipus</name>
    <dbReference type="NCBI Taxonomy" id="9490"/>
    <lineage>
        <taxon>Eukaryota</taxon>
        <taxon>Metazoa</taxon>
        <taxon>Chordata</taxon>
        <taxon>Craniata</taxon>
        <taxon>Vertebrata</taxon>
        <taxon>Euteleostomi</taxon>
        <taxon>Mammalia</taxon>
        <taxon>Eutheria</taxon>
        <taxon>Euarchontoglires</taxon>
        <taxon>Primates</taxon>
        <taxon>Haplorrhini</taxon>
        <taxon>Platyrrhini</taxon>
        <taxon>Cebidae</taxon>
        <taxon>Callitrichinae</taxon>
        <taxon>Saguinus</taxon>
    </lineage>
</organism>
<reference evidence="1 2" key="1">
    <citation type="submission" date="2023-05" db="EMBL/GenBank/DDBJ databases">
        <title>B98-5 Cell Line De Novo Hybrid Assembly: An Optical Mapping Approach.</title>
        <authorList>
            <person name="Kananen K."/>
            <person name="Auerbach J.A."/>
            <person name="Kautto E."/>
            <person name="Blachly J.S."/>
        </authorList>
    </citation>
    <scope>NUCLEOTIDE SEQUENCE [LARGE SCALE GENOMIC DNA]</scope>
    <source>
        <strain evidence="1">B95-8</strain>
        <tissue evidence="1">Cell line</tissue>
    </source>
</reference>
<feature type="non-terminal residue" evidence="1">
    <location>
        <position position="1"/>
    </location>
</feature>
<protein>
    <submittedName>
        <fullName evidence="1">Uncharacterized protein</fullName>
    </submittedName>
</protein>
<gene>
    <name evidence="1" type="ORF">P7K49_003582</name>
</gene>
<sequence length="59" mass="6496">PIVIAGLKFGCATKLRWLNDSLNTAKQLVLLGDSSVGRFHRNNALAQTFLSLQGELRDQ</sequence>
<comment type="caution">
    <text evidence="1">The sequence shown here is derived from an EMBL/GenBank/DDBJ whole genome shotgun (WGS) entry which is preliminary data.</text>
</comment>
<accession>A0ABQ9W4X9</accession>
<dbReference type="Proteomes" id="UP001266305">
    <property type="component" value="Unassembled WGS sequence"/>
</dbReference>